<evidence type="ECO:0000256" key="2">
    <source>
        <dbReference type="ARBA" id="ARBA00022741"/>
    </source>
</evidence>
<evidence type="ECO:0000313" key="8">
    <source>
        <dbReference type="Proteomes" id="UP001470230"/>
    </source>
</evidence>
<sequence>MSSADYDSKLIDINEYTKEKLIGKGKYGEVFESTEKRFKYTKLAAKKYYDDLDKYPNKFINNLKKNVNKLISLKHRCINEVSNYSLTDFEGEQHLVLISKYKEKGSLSKHIFSLTPTLQICNIYGIALGMAYLHGENIIHGNLHPNNIVENERIHPEICDFDSQIIRFKRDDHFQFGKTLIYTPPETFKGEEYTKSSDVYSYAIIVYEIIAGEHPFQDMSPFEIITKVVNGERPPIPSKVPECYRMLIEKCWAPDPNSRPTFAEIVQIIDDNYEFLDSIGAEYFKFGNYRRNEFYLEDNNCGREMKDAADYNDKSEEDEKEEKDKKDEEDKKEEKDKEEEEDTKKGEDKKDEDLSLKLNVKSISIDKFSKQSKIGEGNYADAYKIIDKKTGQIFVAKISKREIDEDSKEMEDTDAINLSKEVDILLRVDHPSIIKFIGYSGYDFDKEFKPMIITEYVKNGSLDHILQLNEESQYEIEWNPTKRLINIYGIASAMSYLHHMNILHLDLKAANILIDENFAPKVSDFGLSEDLSEKANKDFFIEKNKVRGTPTHIAPEIWQSSKYSKAGDVYSFGITVYEILTNEKPFKDSKCIYQLINEVVNLKKRPKYKYALPMCYRKLIEDCWAQNPEDRPTFDQILDQLKNNKSFVKFEIVDEDMFLEFVNKIDHIYNPPELSKAKKKATSTSNTRVKSKSRLYWSKSLLKLKSEIDNDDEE</sequence>
<dbReference type="Proteomes" id="UP001470230">
    <property type="component" value="Unassembled WGS sequence"/>
</dbReference>
<keyword evidence="1" id="KW-0808">Transferase</keyword>
<dbReference type="PROSITE" id="PS50011">
    <property type="entry name" value="PROTEIN_KINASE_DOM"/>
    <property type="match status" value="2"/>
</dbReference>
<dbReference type="PANTHER" id="PTHR44329">
    <property type="entry name" value="SERINE/THREONINE-PROTEIN KINASE TNNI3K-RELATED"/>
    <property type="match status" value="1"/>
</dbReference>
<dbReference type="SMART" id="SM00220">
    <property type="entry name" value="S_TKc"/>
    <property type="match status" value="2"/>
</dbReference>
<evidence type="ECO:0000256" key="4">
    <source>
        <dbReference type="PROSITE-ProRule" id="PRU10141"/>
    </source>
</evidence>
<protein>
    <recommendedName>
        <fullName evidence="6">Protein kinase domain-containing protein</fullName>
    </recommendedName>
</protein>
<keyword evidence="2 4" id="KW-0547">Nucleotide-binding</keyword>
<proteinExistence type="predicted"/>
<accession>A0ABR2KNU6</accession>
<dbReference type="InterPro" id="IPR011009">
    <property type="entry name" value="Kinase-like_dom_sf"/>
</dbReference>
<feature type="domain" description="Protein kinase" evidence="6">
    <location>
        <begin position="16"/>
        <end position="276"/>
    </location>
</feature>
<dbReference type="PANTHER" id="PTHR44329:SF214">
    <property type="entry name" value="PROTEIN KINASE DOMAIN-CONTAINING PROTEIN"/>
    <property type="match status" value="1"/>
</dbReference>
<keyword evidence="3 4" id="KW-0067">ATP-binding</keyword>
<dbReference type="InterPro" id="IPR001245">
    <property type="entry name" value="Ser-Thr/Tyr_kinase_cat_dom"/>
</dbReference>
<reference evidence="7 8" key="1">
    <citation type="submission" date="2024-04" db="EMBL/GenBank/DDBJ databases">
        <title>Tritrichomonas musculus Genome.</title>
        <authorList>
            <person name="Alves-Ferreira E."/>
            <person name="Grigg M."/>
            <person name="Lorenzi H."/>
            <person name="Galac M."/>
        </authorList>
    </citation>
    <scope>NUCLEOTIDE SEQUENCE [LARGE SCALE GENOMIC DNA]</scope>
    <source>
        <strain evidence="7 8">EAF2021</strain>
    </source>
</reference>
<dbReference type="InterPro" id="IPR051681">
    <property type="entry name" value="Ser/Thr_Kinases-Pseudokinases"/>
</dbReference>
<dbReference type="InterPro" id="IPR017441">
    <property type="entry name" value="Protein_kinase_ATP_BS"/>
</dbReference>
<dbReference type="SUPFAM" id="SSF56112">
    <property type="entry name" value="Protein kinase-like (PK-like)"/>
    <property type="match status" value="2"/>
</dbReference>
<feature type="region of interest" description="Disordered" evidence="5">
    <location>
        <begin position="307"/>
        <end position="350"/>
    </location>
</feature>
<comment type="caution">
    <text evidence="7">The sequence shown here is derived from an EMBL/GenBank/DDBJ whole genome shotgun (WGS) entry which is preliminary data.</text>
</comment>
<dbReference type="PROSITE" id="PS00107">
    <property type="entry name" value="PROTEIN_KINASE_ATP"/>
    <property type="match status" value="2"/>
</dbReference>
<name>A0ABR2KNU6_9EUKA</name>
<dbReference type="PRINTS" id="PR00109">
    <property type="entry name" value="TYRKINASE"/>
</dbReference>
<feature type="domain" description="Protein kinase" evidence="6">
    <location>
        <begin position="368"/>
        <end position="648"/>
    </location>
</feature>
<feature type="binding site" evidence="4">
    <location>
        <position position="47"/>
    </location>
    <ligand>
        <name>ATP</name>
        <dbReference type="ChEBI" id="CHEBI:30616"/>
    </ligand>
</feature>
<dbReference type="PROSITE" id="PS00108">
    <property type="entry name" value="PROTEIN_KINASE_ST"/>
    <property type="match status" value="1"/>
</dbReference>
<dbReference type="InterPro" id="IPR008271">
    <property type="entry name" value="Ser/Thr_kinase_AS"/>
</dbReference>
<evidence type="ECO:0000256" key="3">
    <source>
        <dbReference type="ARBA" id="ARBA00022840"/>
    </source>
</evidence>
<feature type="binding site" evidence="4">
    <location>
        <position position="397"/>
    </location>
    <ligand>
        <name>ATP</name>
        <dbReference type="ChEBI" id="CHEBI:30616"/>
    </ligand>
</feature>
<keyword evidence="8" id="KW-1185">Reference proteome</keyword>
<evidence type="ECO:0000256" key="5">
    <source>
        <dbReference type="SAM" id="MobiDB-lite"/>
    </source>
</evidence>
<gene>
    <name evidence="7" type="ORF">M9Y10_029977</name>
</gene>
<dbReference type="EMBL" id="JAPFFF010000004">
    <property type="protein sequence ID" value="KAK8892736.1"/>
    <property type="molecule type" value="Genomic_DNA"/>
</dbReference>
<dbReference type="Pfam" id="PF00069">
    <property type="entry name" value="Pkinase"/>
    <property type="match status" value="1"/>
</dbReference>
<feature type="compositionally biased region" description="Basic and acidic residues" evidence="5">
    <location>
        <begin position="322"/>
        <end position="335"/>
    </location>
</feature>
<dbReference type="InterPro" id="IPR000719">
    <property type="entry name" value="Prot_kinase_dom"/>
</dbReference>
<organism evidence="7 8">
    <name type="scientific">Tritrichomonas musculus</name>
    <dbReference type="NCBI Taxonomy" id="1915356"/>
    <lineage>
        <taxon>Eukaryota</taxon>
        <taxon>Metamonada</taxon>
        <taxon>Parabasalia</taxon>
        <taxon>Tritrichomonadida</taxon>
        <taxon>Tritrichomonadidae</taxon>
        <taxon>Tritrichomonas</taxon>
    </lineage>
</organism>
<dbReference type="Gene3D" id="1.10.510.10">
    <property type="entry name" value="Transferase(Phosphotransferase) domain 1"/>
    <property type="match status" value="2"/>
</dbReference>
<evidence type="ECO:0000259" key="6">
    <source>
        <dbReference type="PROSITE" id="PS50011"/>
    </source>
</evidence>
<evidence type="ECO:0000313" key="7">
    <source>
        <dbReference type="EMBL" id="KAK8892736.1"/>
    </source>
</evidence>
<dbReference type="Pfam" id="PF07714">
    <property type="entry name" value="PK_Tyr_Ser-Thr"/>
    <property type="match status" value="1"/>
</dbReference>
<keyword evidence="1" id="KW-0418">Kinase</keyword>
<keyword evidence="1" id="KW-0723">Serine/threonine-protein kinase</keyword>
<evidence type="ECO:0000256" key="1">
    <source>
        <dbReference type="ARBA" id="ARBA00022527"/>
    </source>
</evidence>